<feature type="compositionally biased region" description="Low complexity" evidence="2">
    <location>
        <begin position="299"/>
        <end position="308"/>
    </location>
</feature>
<dbReference type="InterPro" id="IPR033338">
    <property type="entry name" value="Spc105/Spc7"/>
</dbReference>
<dbReference type="OrthoDB" id="5592879at2759"/>
<feature type="compositionally biased region" description="Acidic residues" evidence="2">
    <location>
        <begin position="214"/>
        <end position="225"/>
    </location>
</feature>
<dbReference type="STRING" id="1408157.A0A1J7I8X1"/>
<feature type="compositionally biased region" description="Basic and acidic residues" evidence="2">
    <location>
        <begin position="130"/>
        <end position="159"/>
    </location>
</feature>
<evidence type="ECO:0000256" key="1">
    <source>
        <dbReference type="SAM" id="Coils"/>
    </source>
</evidence>
<evidence type="ECO:0000256" key="2">
    <source>
        <dbReference type="SAM" id="MobiDB-lite"/>
    </source>
</evidence>
<feature type="compositionally biased region" description="Low complexity" evidence="2">
    <location>
        <begin position="189"/>
        <end position="202"/>
    </location>
</feature>
<keyword evidence="5" id="KW-1185">Reference proteome</keyword>
<feature type="compositionally biased region" description="Low complexity" evidence="2">
    <location>
        <begin position="106"/>
        <end position="129"/>
    </location>
</feature>
<feature type="compositionally biased region" description="Basic residues" evidence="2">
    <location>
        <begin position="865"/>
        <end position="877"/>
    </location>
</feature>
<feature type="region of interest" description="Disordered" evidence="2">
    <location>
        <begin position="352"/>
        <end position="384"/>
    </location>
</feature>
<dbReference type="Pfam" id="PF18210">
    <property type="entry name" value="Knl1_RWD_C"/>
    <property type="match status" value="1"/>
</dbReference>
<feature type="compositionally biased region" description="Basic and acidic residues" evidence="2">
    <location>
        <begin position="824"/>
        <end position="845"/>
    </location>
</feature>
<evidence type="ECO:0000313" key="4">
    <source>
        <dbReference type="EMBL" id="OIW24095.1"/>
    </source>
</evidence>
<feature type="compositionally biased region" description="Low complexity" evidence="2">
    <location>
        <begin position="957"/>
        <end position="969"/>
    </location>
</feature>
<dbReference type="GO" id="GO:0000776">
    <property type="term" value="C:kinetochore"/>
    <property type="evidence" value="ECO:0007669"/>
    <property type="project" value="TreeGrafter"/>
</dbReference>
<feature type="region of interest" description="Disordered" evidence="2">
    <location>
        <begin position="430"/>
        <end position="458"/>
    </location>
</feature>
<dbReference type="Pfam" id="PF08317">
    <property type="entry name" value="Spc7"/>
    <property type="match status" value="1"/>
</dbReference>
<feature type="region of interest" description="Disordered" evidence="2">
    <location>
        <begin position="1"/>
        <end position="318"/>
    </location>
</feature>
<feature type="coiled-coil region" evidence="1">
    <location>
        <begin position="1175"/>
        <end position="1248"/>
    </location>
</feature>
<dbReference type="PANTHER" id="PTHR28260:SF1">
    <property type="entry name" value="SPINDLE POLE BODY COMPONENT SPC105"/>
    <property type="match status" value="1"/>
</dbReference>
<organism evidence="4 5">
    <name type="scientific">Coniochaeta ligniaria NRRL 30616</name>
    <dbReference type="NCBI Taxonomy" id="1408157"/>
    <lineage>
        <taxon>Eukaryota</taxon>
        <taxon>Fungi</taxon>
        <taxon>Dikarya</taxon>
        <taxon>Ascomycota</taxon>
        <taxon>Pezizomycotina</taxon>
        <taxon>Sordariomycetes</taxon>
        <taxon>Sordariomycetidae</taxon>
        <taxon>Coniochaetales</taxon>
        <taxon>Coniochaetaceae</taxon>
        <taxon>Coniochaeta</taxon>
    </lineage>
</organism>
<dbReference type="SMART" id="SM01315">
    <property type="entry name" value="Spc7_N"/>
    <property type="match status" value="1"/>
</dbReference>
<feature type="compositionally biased region" description="Acidic residues" evidence="2">
    <location>
        <begin position="271"/>
        <end position="286"/>
    </location>
</feature>
<feature type="compositionally biased region" description="Low complexity" evidence="2">
    <location>
        <begin position="930"/>
        <end position="945"/>
    </location>
</feature>
<dbReference type="PANTHER" id="PTHR28260">
    <property type="entry name" value="SPINDLE POLE BODY COMPONENT SPC105"/>
    <property type="match status" value="1"/>
</dbReference>
<dbReference type="EMBL" id="KV875105">
    <property type="protein sequence ID" value="OIW24095.1"/>
    <property type="molecule type" value="Genomic_DNA"/>
</dbReference>
<gene>
    <name evidence="4" type="ORF">CONLIGDRAFT_674231</name>
</gene>
<dbReference type="Pfam" id="PF15402">
    <property type="entry name" value="MELT_2"/>
    <property type="match status" value="6"/>
</dbReference>
<feature type="compositionally biased region" description="Basic residues" evidence="2">
    <location>
        <begin position="507"/>
        <end position="518"/>
    </location>
</feature>
<dbReference type="GO" id="GO:1990758">
    <property type="term" value="P:mitotic sister chromatid biorientation"/>
    <property type="evidence" value="ECO:0007669"/>
    <property type="project" value="TreeGrafter"/>
</dbReference>
<protein>
    <submittedName>
        <fullName evidence="4">Spc7-domain-containing protein</fullName>
    </submittedName>
</protein>
<name>A0A1J7I8X1_9PEZI</name>
<sequence length="1499" mass="164001">MAPTGDATLPATRRSRQPIGGQSPNKKTSDKENATVDIGSTLAANRKKSRSKSIGPGGLDGIKPSTGNRRVSLAAPSRPPPRSILKQPLQPLPEIPPHKSKAQGGSTKPATPTTDQTTDGSSTSGTKIALRTEEQQQAAAREREERERLEAEKEANSRREARRKSLANRRVSFAAEATLHTFSIEYIQDSTTSTDSTRRASSIAGQLQTPSSDPPEEVEEPEPELPSDKRRRRSSGIPPLNFNNPEDDTLSSTVYSSDSEHTDADGVAEIQGEEMSDSDSDSEVEDGTMMTVDADEMTSASVASVASARSDEGDSTSLDENLRLAARMAATQRLEEEDEEEEIIGFAGWVKKGNAQPKEDDTLKKPEMVQESPEKPEDDGTEMDMDMSMDVDMEMTHAVGGILHSGNEAPEQDEGEDMDMSMDVTRALGGIISHNKPTTRRQSVKPPPQEPEEDDEDVPMDFTMAVGGIKPVRTSDGSQISLEGNEDMSMELTTAIGSVIPLPAKGKSPKQSRRRSVAPRRNNLDDEDGAMDMTVAVGRILPSAPAEIDEDGDEATIGMDMTTAIGNIIKPTSAPQDRQTARKIMEQEADEAGVEAIAAVETKSPPKTKPRLSIADENGSPGMGIFRGKGLRRTPARGGSISTPEASKTEASKTLVDSPANTSTPSPTKPALASTPKTATPSKKAPTPTPAVATPTRAPPPKMLGSRSTSPKRQRQPPPTISTPRSATKPNPKPPFTSSLFHQDPSTGTTTPRVILSPKRRNSRHSGVGIDRPGLGSPRISELLDRRESIGDSALSFSPAAAPILLRSKGVSFADPREMEEEVDRERQAEEDRENRRKILEREADGDGEDVTANLREMIQSLSPKKARAPMRGRKSLHVGSARGVLGKRPAELDEDEQEEEEDSGGVKRLKGLVGSPVKNVRLGGPPSKAETTTGRRTRAATAARVDGGDKENALTPSLSSPVKVSSPKGQGRFRDVDDEPTNTFSFEHPQAMGGGEREEAEEGDEDRIHLQDFLNMTSIRFMELTTTKRRHTVAPAPQRESGAAEDGDVSLEKCVVAGACTVPMLELFQHSCRELKKYISEGRRIVREIETETFVENPPLFREYISASPEFKLIMDNQFKNVKTHARLLSKAMWYEWRMKLQDGLKEGLIKIAEGMTNDDELLREQEELLASVVPDLVKRFEALQQENEELEAVARELADCDPAELEAARADLAAVDEEIEEKSKKLAAMRQELEESERSVKDMSSRKQQCLDDIKAADQVREECRGWSSSEIANLKGKVELLEKQHGWAITGIVDSTVSLTYRREIELVLDISSFQPGNKPNSRVDLWYIADKHEYRPVPATVEREFFLQCIRDQVRGLPQSQTKISRVLAVVSAAWDMGRGVADHVRLLNVQFPTTVSKTSDSEICVRSSLVLVPLASKVEVVLSLRQRMAETGDVEVEIVPRAEVVYGETFKTDKVAEFLAGRIGTRVKGWQEKGESWLDVVAELHGRLVARGRK</sequence>
<reference evidence="4 5" key="1">
    <citation type="submission" date="2016-10" db="EMBL/GenBank/DDBJ databases">
        <title>Draft genome sequence of Coniochaeta ligniaria NRRL30616, a lignocellulolytic fungus for bioabatement of inhibitors in plant biomass hydrolysates.</title>
        <authorList>
            <consortium name="DOE Joint Genome Institute"/>
            <person name="Jimenez D.J."/>
            <person name="Hector R.E."/>
            <person name="Riley R."/>
            <person name="Sun H."/>
            <person name="Grigoriev I.V."/>
            <person name="Van Elsas J.D."/>
            <person name="Nichols N.N."/>
        </authorList>
    </citation>
    <scope>NUCLEOTIDE SEQUENCE [LARGE SCALE GENOMIC DNA]</scope>
    <source>
        <strain evidence="4 5">NRRL 30616</strain>
    </source>
</reference>
<feature type="region of interest" description="Disordered" evidence="2">
    <location>
        <begin position="811"/>
        <end position="1003"/>
    </location>
</feature>
<dbReference type="Proteomes" id="UP000182658">
    <property type="component" value="Unassembled WGS sequence"/>
</dbReference>
<dbReference type="GO" id="GO:0007094">
    <property type="term" value="P:mitotic spindle assembly checkpoint signaling"/>
    <property type="evidence" value="ECO:0007669"/>
    <property type="project" value="TreeGrafter"/>
</dbReference>
<accession>A0A1J7I8X1</accession>
<feature type="compositionally biased region" description="Polar residues" evidence="2">
    <location>
        <begin position="736"/>
        <end position="752"/>
    </location>
</feature>
<dbReference type="InterPro" id="IPR040850">
    <property type="entry name" value="Knl1_RWD_C"/>
</dbReference>
<dbReference type="SMART" id="SM00787">
    <property type="entry name" value="Spc7"/>
    <property type="match status" value="1"/>
</dbReference>
<feature type="compositionally biased region" description="Basic and acidic residues" evidence="2">
    <location>
        <begin position="357"/>
        <end position="375"/>
    </location>
</feature>
<evidence type="ECO:0000259" key="3">
    <source>
        <dbReference type="SMART" id="SM00787"/>
    </source>
</evidence>
<feature type="compositionally biased region" description="Acidic residues" evidence="2">
    <location>
        <begin position="893"/>
        <end position="904"/>
    </location>
</feature>
<proteinExistence type="predicted"/>
<feature type="domain" description="Spc7 kinetochore protein" evidence="3">
    <location>
        <begin position="997"/>
        <end position="1313"/>
    </location>
</feature>
<feature type="compositionally biased region" description="Low complexity" evidence="2">
    <location>
        <begin position="673"/>
        <end position="696"/>
    </location>
</feature>
<dbReference type="GO" id="GO:0034501">
    <property type="term" value="P:protein localization to kinetochore"/>
    <property type="evidence" value="ECO:0007669"/>
    <property type="project" value="TreeGrafter"/>
</dbReference>
<feature type="region of interest" description="Disordered" evidence="2">
    <location>
        <begin position="572"/>
        <end position="780"/>
    </location>
</feature>
<keyword evidence="1" id="KW-0175">Coiled coil</keyword>
<dbReference type="InterPro" id="IPR013253">
    <property type="entry name" value="Spc7_domain"/>
</dbReference>
<evidence type="ECO:0000313" key="5">
    <source>
        <dbReference type="Proteomes" id="UP000182658"/>
    </source>
</evidence>
<dbReference type="InParanoid" id="A0A1J7I8X1"/>
<feature type="region of interest" description="Disordered" evidence="2">
    <location>
        <begin position="501"/>
        <end position="529"/>
    </location>
</feature>